<evidence type="ECO:0000259" key="3">
    <source>
        <dbReference type="PROSITE" id="PS50110"/>
    </source>
</evidence>
<dbReference type="PANTHER" id="PTHR44591:SF3">
    <property type="entry name" value="RESPONSE REGULATORY DOMAIN-CONTAINING PROTEIN"/>
    <property type="match status" value="1"/>
</dbReference>
<keyword evidence="1 2" id="KW-0597">Phosphoprotein</keyword>
<name>A0A1F7FLR5_UNCRA</name>
<protein>
    <recommendedName>
        <fullName evidence="3">Response regulatory domain-containing protein</fullName>
    </recommendedName>
</protein>
<sequence length="123" mass="13424">MNEKIKKILIVEDEEALLFGLKKLLQSGTMLVDTAQSLPEAHLLITENKYDAIITDLRLSNTALVEGYNVIKLAKEFQKGSMIIVITAYEDGGPNGSAAGLNVDHFLEKPVSPAKIKELLNAS</sequence>
<dbReference type="InterPro" id="IPR011006">
    <property type="entry name" value="CheY-like_superfamily"/>
</dbReference>
<proteinExistence type="predicted"/>
<gene>
    <name evidence="4" type="ORF">A2519_02970</name>
</gene>
<evidence type="ECO:0000256" key="1">
    <source>
        <dbReference type="ARBA" id="ARBA00022553"/>
    </source>
</evidence>
<reference evidence="4 5" key="1">
    <citation type="journal article" date="2016" name="Nat. Commun.">
        <title>Thousands of microbial genomes shed light on interconnected biogeochemical processes in an aquifer system.</title>
        <authorList>
            <person name="Anantharaman K."/>
            <person name="Brown C.T."/>
            <person name="Hug L.A."/>
            <person name="Sharon I."/>
            <person name="Castelle C.J."/>
            <person name="Probst A.J."/>
            <person name="Thomas B.C."/>
            <person name="Singh A."/>
            <person name="Wilkins M.J."/>
            <person name="Karaoz U."/>
            <person name="Brodie E.L."/>
            <person name="Williams K.H."/>
            <person name="Hubbard S.S."/>
            <person name="Banfield J.F."/>
        </authorList>
    </citation>
    <scope>NUCLEOTIDE SEQUENCE [LARGE SCALE GENOMIC DNA]</scope>
</reference>
<dbReference type="Pfam" id="PF00072">
    <property type="entry name" value="Response_reg"/>
    <property type="match status" value="1"/>
</dbReference>
<dbReference type="InterPro" id="IPR001789">
    <property type="entry name" value="Sig_transdc_resp-reg_receiver"/>
</dbReference>
<dbReference type="SMART" id="SM00448">
    <property type="entry name" value="REC"/>
    <property type="match status" value="1"/>
</dbReference>
<dbReference type="Gene3D" id="3.40.50.2300">
    <property type="match status" value="1"/>
</dbReference>
<organism evidence="4 5">
    <name type="scientific">Candidatus Raymondbacteria bacterium RIFOXYD12_FULL_49_13</name>
    <dbReference type="NCBI Taxonomy" id="1817890"/>
    <lineage>
        <taxon>Bacteria</taxon>
        <taxon>Raymondiibacteriota</taxon>
    </lineage>
</organism>
<comment type="caution">
    <text evidence="4">The sequence shown here is derived from an EMBL/GenBank/DDBJ whole genome shotgun (WGS) entry which is preliminary data.</text>
</comment>
<evidence type="ECO:0000313" key="5">
    <source>
        <dbReference type="Proteomes" id="UP000179243"/>
    </source>
</evidence>
<dbReference type="GO" id="GO:0000160">
    <property type="term" value="P:phosphorelay signal transduction system"/>
    <property type="evidence" value="ECO:0007669"/>
    <property type="project" value="InterPro"/>
</dbReference>
<dbReference type="EMBL" id="MFYX01000008">
    <property type="protein sequence ID" value="OGK07412.1"/>
    <property type="molecule type" value="Genomic_DNA"/>
</dbReference>
<dbReference type="PROSITE" id="PS50110">
    <property type="entry name" value="RESPONSE_REGULATORY"/>
    <property type="match status" value="1"/>
</dbReference>
<dbReference type="PANTHER" id="PTHR44591">
    <property type="entry name" value="STRESS RESPONSE REGULATOR PROTEIN 1"/>
    <property type="match status" value="1"/>
</dbReference>
<feature type="modified residue" description="4-aspartylphosphate" evidence="2">
    <location>
        <position position="56"/>
    </location>
</feature>
<dbReference type="InterPro" id="IPR050595">
    <property type="entry name" value="Bact_response_regulator"/>
</dbReference>
<accession>A0A1F7FLR5</accession>
<evidence type="ECO:0000256" key="2">
    <source>
        <dbReference type="PROSITE-ProRule" id="PRU00169"/>
    </source>
</evidence>
<dbReference type="CDD" id="cd00156">
    <property type="entry name" value="REC"/>
    <property type="match status" value="1"/>
</dbReference>
<feature type="domain" description="Response regulatory" evidence="3">
    <location>
        <begin position="7"/>
        <end position="123"/>
    </location>
</feature>
<dbReference type="Proteomes" id="UP000179243">
    <property type="component" value="Unassembled WGS sequence"/>
</dbReference>
<dbReference type="AlphaFoldDB" id="A0A1F7FLR5"/>
<dbReference type="SUPFAM" id="SSF52172">
    <property type="entry name" value="CheY-like"/>
    <property type="match status" value="1"/>
</dbReference>
<evidence type="ECO:0000313" key="4">
    <source>
        <dbReference type="EMBL" id="OGK07412.1"/>
    </source>
</evidence>